<dbReference type="Gene3D" id="3.30.70.790">
    <property type="entry name" value="UreE, C-terminal domain"/>
    <property type="match status" value="1"/>
</dbReference>
<dbReference type="InterPro" id="IPR018551">
    <property type="entry name" value="DUF2007"/>
</dbReference>
<name>A0ABS9VPK0_9SPHN</name>
<reference evidence="2 3" key="1">
    <citation type="submission" date="2022-03" db="EMBL/GenBank/DDBJ databases">
        <authorList>
            <person name="Jo J.-H."/>
            <person name="Im W.-T."/>
        </authorList>
    </citation>
    <scope>NUCLEOTIDE SEQUENCE [LARGE SCALE GENOMIC DNA]</scope>
    <source>
        <strain evidence="2 3">SM33</strain>
    </source>
</reference>
<accession>A0ABS9VPK0</accession>
<dbReference type="Pfam" id="PF09413">
    <property type="entry name" value="DUF2007"/>
    <property type="match status" value="1"/>
</dbReference>
<dbReference type="InterPro" id="IPR011322">
    <property type="entry name" value="N-reg_PII-like_a/b"/>
</dbReference>
<organism evidence="2 3">
    <name type="scientific">Sphingomonas telluris</name>
    <dbReference type="NCBI Taxonomy" id="2907998"/>
    <lineage>
        <taxon>Bacteria</taxon>
        <taxon>Pseudomonadati</taxon>
        <taxon>Pseudomonadota</taxon>
        <taxon>Alphaproteobacteria</taxon>
        <taxon>Sphingomonadales</taxon>
        <taxon>Sphingomonadaceae</taxon>
        <taxon>Sphingomonas</taxon>
    </lineage>
</organism>
<evidence type="ECO:0000259" key="1">
    <source>
        <dbReference type="Pfam" id="PF09413"/>
    </source>
</evidence>
<dbReference type="Proteomes" id="UP001203058">
    <property type="component" value="Unassembled WGS sequence"/>
</dbReference>
<proteinExistence type="predicted"/>
<feature type="domain" description="DUF2007" evidence="1">
    <location>
        <begin position="7"/>
        <end position="65"/>
    </location>
</feature>
<keyword evidence="3" id="KW-1185">Reference proteome</keyword>
<evidence type="ECO:0000313" key="2">
    <source>
        <dbReference type="EMBL" id="MCH8616895.1"/>
    </source>
</evidence>
<dbReference type="RefSeq" id="WP_241447776.1">
    <property type="nucleotide sequence ID" value="NZ_JAKZHW010000002.1"/>
</dbReference>
<protein>
    <submittedName>
        <fullName evidence="2">DUF2007 domain-containing protein</fullName>
    </submittedName>
</protein>
<dbReference type="SUPFAM" id="SSF54913">
    <property type="entry name" value="GlnB-like"/>
    <property type="match status" value="1"/>
</dbReference>
<sequence>MSGLVEAGRFDNRIEAELARINLESEGLDAVLFDAEMNSFGWGPLMPIRLMVIEEDLAEARRLLAVP</sequence>
<evidence type="ECO:0000313" key="3">
    <source>
        <dbReference type="Proteomes" id="UP001203058"/>
    </source>
</evidence>
<comment type="caution">
    <text evidence="2">The sequence shown here is derived from an EMBL/GenBank/DDBJ whole genome shotgun (WGS) entry which is preliminary data.</text>
</comment>
<dbReference type="EMBL" id="JAKZHW010000002">
    <property type="protein sequence ID" value="MCH8616895.1"/>
    <property type="molecule type" value="Genomic_DNA"/>
</dbReference>
<gene>
    <name evidence="2" type="ORF">LZ016_12405</name>
</gene>